<evidence type="ECO:0000313" key="3">
    <source>
        <dbReference type="Proteomes" id="UP000199036"/>
    </source>
</evidence>
<dbReference type="Proteomes" id="UP000199036">
    <property type="component" value="Unassembled WGS sequence"/>
</dbReference>
<dbReference type="STRING" id="913024.SAMN05421741_106110"/>
<proteinExistence type="predicted"/>
<keyword evidence="3" id="KW-1185">Reference proteome</keyword>
<sequence>MKKLVLSALFASTMLVVSCDKKKGVEETTTTETETTVDPATETQTTTTTTETTLEVPKFSSPEAQKMAEEYTAYVKESMEAAKSGDAAKIQELQAKAAEWTKKQTELAAKLTPEDVKLWQEYAMKLAQQQQAPIK</sequence>
<dbReference type="EMBL" id="FOVI01000006">
    <property type="protein sequence ID" value="SFN50777.1"/>
    <property type="molecule type" value="Genomic_DNA"/>
</dbReference>
<organism evidence="2 3">
    <name type="scientific">Paenimyroides ummariense</name>
    <dbReference type="NCBI Taxonomy" id="913024"/>
    <lineage>
        <taxon>Bacteria</taxon>
        <taxon>Pseudomonadati</taxon>
        <taxon>Bacteroidota</taxon>
        <taxon>Flavobacteriia</taxon>
        <taxon>Flavobacteriales</taxon>
        <taxon>Flavobacteriaceae</taxon>
        <taxon>Paenimyroides</taxon>
    </lineage>
</organism>
<dbReference type="SUPFAM" id="SSF160355">
    <property type="entry name" value="Bacterial polysaccharide co-polymerase-like"/>
    <property type="match status" value="1"/>
</dbReference>
<name>A0A1I4ZKU1_9FLAO</name>
<protein>
    <submittedName>
        <fullName evidence="2">Uncharacterized protein</fullName>
    </submittedName>
</protein>
<evidence type="ECO:0000313" key="2">
    <source>
        <dbReference type="EMBL" id="SFN50777.1"/>
    </source>
</evidence>
<dbReference type="PROSITE" id="PS51257">
    <property type="entry name" value="PROKAR_LIPOPROTEIN"/>
    <property type="match status" value="1"/>
</dbReference>
<reference evidence="3" key="1">
    <citation type="submission" date="2016-10" db="EMBL/GenBank/DDBJ databases">
        <authorList>
            <person name="Varghese N."/>
            <person name="Submissions S."/>
        </authorList>
    </citation>
    <scope>NUCLEOTIDE SEQUENCE [LARGE SCALE GENOMIC DNA]</scope>
    <source>
        <strain evidence="3">DS-12</strain>
    </source>
</reference>
<dbReference type="OrthoDB" id="710937at2"/>
<gene>
    <name evidence="2" type="ORF">SAMN05421741_106110</name>
</gene>
<dbReference type="RefSeq" id="WP_091520906.1">
    <property type="nucleotide sequence ID" value="NZ_FOVI01000006.1"/>
</dbReference>
<accession>A0A1I4ZKU1</accession>
<feature type="region of interest" description="Disordered" evidence="1">
    <location>
        <begin position="23"/>
        <end position="62"/>
    </location>
</feature>
<feature type="compositionally biased region" description="Low complexity" evidence="1">
    <location>
        <begin position="27"/>
        <end position="55"/>
    </location>
</feature>
<dbReference type="AlphaFoldDB" id="A0A1I4ZKU1"/>
<evidence type="ECO:0000256" key="1">
    <source>
        <dbReference type="SAM" id="MobiDB-lite"/>
    </source>
</evidence>